<feature type="compositionally biased region" description="Low complexity" evidence="1">
    <location>
        <begin position="117"/>
        <end position="144"/>
    </location>
</feature>
<dbReference type="AlphaFoldDB" id="E4WRH1"/>
<reference evidence="2" key="1">
    <citation type="journal article" date="2010" name="Science">
        <title>Plasticity of animal genome architecture unmasked by rapid evolution of a pelagic tunicate.</title>
        <authorList>
            <person name="Denoeud F."/>
            <person name="Henriet S."/>
            <person name="Mungpakdee S."/>
            <person name="Aury J.M."/>
            <person name="Da Silva C."/>
            <person name="Brinkmann H."/>
            <person name="Mikhaleva J."/>
            <person name="Olsen L.C."/>
            <person name="Jubin C."/>
            <person name="Canestro C."/>
            <person name="Bouquet J.M."/>
            <person name="Danks G."/>
            <person name="Poulain J."/>
            <person name="Campsteijn C."/>
            <person name="Adamski M."/>
            <person name="Cross I."/>
            <person name="Yadetie F."/>
            <person name="Muffato M."/>
            <person name="Louis A."/>
            <person name="Butcher S."/>
            <person name="Tsagkogeorga G."/>
            <person name="Konrad A."/>
            <person name="Singh S."/>
            <person name="Jensen M.F."/>
            <person name="Cong E.H."/>
            <person name="Eikeseth-Otteraa H."/>
            <person name="Noel B."/>
            <person name="Anthouard V."/>
            <person name="Porcel B.M."/>
            <person name="Kachouri-Lafond R."/>
            <person name="Nishino A."/>
            <person name="Ugolini M."/>
            <person name="Chourrout P."/>
            <person name="Nishida H."/>
            <person name="Aasland R."/>
            <person name="Huzurbazar S."/>
            <person name="Westhof E."/>
            <person name="Delsuc F."/>
            <person name="Lehrach H."/>
            <person name="Reinhardt R."/>
            <person name="Weissenbach J."/>
            <person name="Roy S.W."/>
            <person name="Artiguenave F."/>
            <person name="Postlethwait J.H."/>
            <person name="Manak J.R."/>
            <person name="Thompson E.M."/>
            <person name="Jaillon O."/>
            <person name="Du Pasquier L."/>
            <person name="Boudinot P."/>
            <person name="Liberles D.A."/>
            <person name="Volff J.N."/>
            <person name="Philippe H."/>
            <person name="Lenhard B."/>
            <person name="Roest Crollius H."/>
            <person name="Wincker P."/>
            <person name="Chourrout D."/>
        </authorList>
    </citation>
    <scope>NUCLEOTIDE SEQUENCE [LARGE SCALE GENOMIC DNA]</scope>
</reference>
<feature type="region of interest" description="Disordered" evidence="1">
    <location>
        <begin position="72"/>
        <end position="193"/>
    </location>
</feature>
<feature type="compositionally biased region" description="Basic and acidic residues" evidence="1">
    <location>
        <begin position="145"/>
        <end position="174"/>
    </location>
</feature>
<evidence type="ECO:0000313" key="3">
    <source>
        <dbReference type="EMBL" id="CBY33744.1"/>
    </source>
</evidence>
<organism evidence="2">
    <name type="scientific">Oikopleura dioica</name>
    <name type="common">Tunicate</name>
    <dbReference type="NCBI Taxonomy" id="34765"/>
    <lineage>
        <taxon>Eukaryota</taxon>
        <taxon>Metazoa</taxon>
        <taxon>Chordata</taxon>
        <taxon>Tunicata</taxon>
        <taxon>Appendicularia</taxon>
        <taxon>Copelata</taxon>
        <taxon>Oikopleuridae</taxon>
        <taxon>Oikopleura</taxon>
    </lineage>
</organism>
<dbReference type="OrthoDB" id="10346102at2759"/>
<dbReference type="Proteomes" id="UP000001307">
    <property type="component" value="Unassembled WGS sequence"/>
</dbReference>
<accession>E4WRH1</accession>
<keyword evidence="4" id="KW-1185">Reference proteome</keyword>
<dbReference type="InParanoid" id="E4WRH1"/>
<protein>
    <submittedName>
        <fullName evidence="2">Uncharacterized protein</fullName>
    </submittedName>
</protein>
<dbReference type="Proteomes" id="UP000011014">
    <property type="component" value="Unassembled WGS sequence"/>
</dbReference>
<sequence length="689" mass="77567">MCSNDEWLLDENVVCSKGNLKDSYCTMFCPKGLEPVMSECLCGKQCNWMPARPYCADPADYDMYYVDSWDSTAQDSQTEKPETSPSLNADSVESPEGYKAISVIAPPQWTNKKEQSTSAYTTTTTYDETTAEPSTQSQKSTTSKSAEREGSKNSGKRTEAEKAALKLKKQQERKQAKKGAKLNAKEKEKVSIEESDPTKAPIKVEIVPERVCSTPFWFDAVSCSNGVNKNSVCETSCYGQDITFDRKEMKATCQCTGGLCDWDNNDGPSCVIIKTQNEVSSSEKDVPAFCEELEWLDSEDVICSEKNHKDSVCLLKSCSKRQISTAVKCKCYTKSDDVSKCKWQEELKDDFTKRGPRCIRQEKRGLTDERCEEEDWYSTSFGSDPKIKCSKLNKDKSVCEHIQCKKNQAPIPATCMCFDRSSDTKKCKWNRNPDCGNPDKVEDPVALGFRSAQRCHKPTNWDYVKAVKCTNGFNKDSECRINRCPGTMVQTSARCSCRGIRCTWLYDHGENQPTCVNKPKPSNSETEQGAVMLGDVGLRSQVFEEEIELFDFSTRECETIENNFTICTSRNHEGSKCRRLDCQSTETICVCDEDGCKYDKGLPMCMSRDVMARGCDENGCDGCDKASWMDQPTSQCTHFNFPGSQCYRSNCYHPLQSTRATCICETVDGVKRCDWNSSPTCFRQARYGK</sequence>
<proteinExistence type="predicted"/>
<dbReference type="EMBL" id="FN654444">
    <property type="protein sequence ID" value="CBY33744.1"/>
    <property type="molecule type" value="Genomic_DNA"/>
</dbReference>
<gene>
    <name evidence="2" type="ORF">GSOID_T00000345001</name>
    <name evidence="3" type="ORF">GSOID_T00021689001</name>
</gene>
<evidence type="ECO:0000313" key="4">
    <source>
        <dbReference type="Proteomes" id="UP000001307"/>
    </source>
</evidence>
<dbReference type="EMBL" id="FN653015">
    <property type="protein sequence ID" value="CBY20352.1"/>
    <property type="molecule type" value="Genomic_DNA"/>
</dbReference>
<name>E4WRH1_OIKDI</name>
<evidence type="ECO:0000313" key="2">
    <source>
        <dbReference type="EMBL" id="CBY20352.1"/>
    </source>
</evidence>
<feature type="compositionally biased region" description="Basic and acidic residues" evidence="1">
    <location>
        <begin position="183"/>
        <end position="192"/>
    </location>
</feature>
<evidence type="ECO:0000256" key="1">
    <source>
        <dbReference type="SAM" id="MobiDB-lite"/>
    </source>
</evidence>